<gene>
    <name evidence="1" type="ORF">MED92_16685</name>
</gene>
<dbReference type="InterPro" id="IPR005331">
    <property type="entry name" value="Sulfotransferase"/>
</dbReference>
<dbReference type="GO" id="GO:0016020">
    <property type="term" value="C:membrane"/>
    <property type="evidence" value="ECO:0007669"/>
    <property type="project" value="InterPro"/>
</dbReference>
<accession>A0A7U8C569</accession>
<dbReference type="Pfam" id="PF03567">
    <property type="entry name" value="Sulfotransfer_2"/>
    <property type="match status" value="1"/>
</dbReference>
<comment type="caution">
    <text evidence="1">The sequence shown here is derived from an EMBL/GenBank/DDBJ whole genome shotgun (WGS) entry which is preliminary data.</text>
</comment>
<evidence type="ECO:0000313" key="2">
    <source>
        <dbReference type="Proteomes" id="UP000002171"/>
    </source>
</evidence>
<dbReference type="EMBL" id="AAOW01000016">
    <property type="protein sequence ID" value="EAR60519.1"/>
    <property type="molecule type" value="Genomic_DNA"/>
</dbReference>
<proteinExistence type="predicted"/>
<dbReference type="Proteomes" id="UP000002171">
    <property type="component" value="Unassembled WGS sequence"/>
</dbReference>
<organism evidence="1 2">
    <name type="scientific">Neptuniibacter caesariensis</name>
    <dbReference type="NCBI Taxonomy" id="207954"/>
    <lineage>
        <taxon>Bacteria</taxon>
        <taxon>Pseudomonadati</taxon>
        <taxon>Pseudomonadota</taxon>
        <taxon>Gammaproteobacteria</taxon>
        <taxon>Oceanospirillales</taxon>
        <taxon>Oceanospirillaceae</taxon>
        <taxon>Neptuniibacter</taxon>
    </lineage>
</organism>
<name>A0A7U8C569_NEPCE</name>
<dbReference type="GO" id="GO:0008146">
    <property type="term" value="F:sulfotransferase activity"/>
    <property type="evidence" value="ECO:0007669"/>
    <property type="project" value="InterPro"/>
</dbReference>
<dbReference type="AlphaFoldDB" id="A0A7U8C569"/>
<keyword evidence="2" id="KW-1185">Reference proteome</keyword>
<protein>
    <recommendedName>
        <fullName evidence="3">Sulfotransferase family protein</fullName>
    </recommendedName>
</protein>
<evidence type="ECO:0000313" key="1">
    <source>
        <dbReference type="EMBL" id="EAR60519.1"/>
    </source>
</evidence>
<reference evidence="1 2" key="1">
    <citation type="submission" date="2006-02" db="EMBL/GenBank/DDBJ databases">
        <authorList>
            <person name="Pinhassi J."/>
            <person name="Pedros-Alio C."/>
            <person name="Ferriera S."/>
            <person name="Johnson J."/>
            <person name="Kravitz S."/>
            <person name="Halpern A."/>
            <person name="Remington K."/>
            <person name="Beeson K."/>
            <person name="Tran B."/>
            <person name="Rogers Y.-H."/>
            <person name="Friedman R."/>
            <person name="Venter J.C."/>
        </authorList>
    </citation>
    <scope>NUCLEOTIDE SEQUENCE [LARGE SCALE GENOMIC DNA]</scope>
    <source>
        <strain evidence="1 2">MED92</strain>
    </source>
</reference>
<sequence>MESQEAGLRDHSSVAEIKGYLGEDFEEYNGLSIVRNPYHRCLSYYNHIKRSNSWLYQEFSKFGDISSVSKFVALLPEIIIDFENNKWGDKSIWPQTKWLEIDGSVVTKTIIKLEEYDESVNTLSEFFGREISTAVVKNARPKIHNLLSPYEKQLGVEERSAIFDIYKSDFETFGYSK</sequence>
<evidence type="ECO:0008006" key="3">
    <source>
        <dbReference type="Google" id="ProtNLM"/>
    </source>
</evidence>